<evidence type="ECO:0000256" key="7">
    <source>
        <dbReference type="ARBA" id="ARBA00022833"/>
    </source>
</evidence>
<accession>A0AAE0R371</accession>
<dbReference type="FunFam" id="2.10.110.10:FF:000012">
    <property type="entry name" value="Paxillin isoform 1"/>
    <property type="match status" value="1"/>
</dbReference>
<keyword evidence="7 11" id="KW-0862">Zinc</keyword>
<evidence type="ECO:0000256" key="12">
    <source>
        <dbReference type="SAM" id="MobiDB-lite"/>
    </source>
</evidence>
<evidence type="ECO:0000256" key="10">
    <source>
        <dbReference type="ARBA" id="ARBA00023212"/>
    </source>
</evidence>
<dbReference type="SUPFAM" id="SSF57716">
    <property type="entry name" value="Glucocorticoid receptor-like (DNA-binding domain)"/>
    <property type="match status" value="5"/>
</dbReference>
<dbReference type="InterPro" id="IPR050604">
    <property type="entry name" value="PDZ-LIM_domain"/>
</dbReference>
<evidence type="ECO:0000256" key="6">
    <source>
        <dbReference type="ARBA" id="ARBA00022737"/>
    </source>
</evidence>
<dbReference type="GO" id="GO:0030018">
    <property type="term" value="C:Z disc"/>
    <property type="evidence" value="ECO:0007669"/>
    <property type="project" value="TreeGrafter"/>
</dbReference>
<feature type="region of interest" description="Disordered" evidence="12">
    <location>
        <begin position="79"/>
        <end position="118"/>
    </location>
</feature>
<evidence type="ECO:0000256" key="9">
    <source>
        <dbReference type="ARBA" id="ARBA00023038"/>
    </source>
</evidence>
<keyword evidence="6" id="KW-0677">Repeat</keyword>
<evidence type="ECO:0000256" key="4">
    <source>
        <dbReference type="ARBA" id="ARBA00022553"/>
    </source>
</evidence>
<evidence type="ECO:0000256" key="1">
    <source>
        <dbReference type="ARBA" id="ARBA00004245"/>
    </source>
</evidence>
<name>A0AAE0R371_9TELE</name>
<dbReference type="Pfam" id="PF00412">
    <property type="entry name" value="LIM"/>
    <property type="match status" value="4"/>
</dbReference>
<keyword evidence="4" id="KW-0597">Phosphoprotein</keyword>
<gene>
    <name evidence="14" type="ORF">QTP70_030835</name>
</gene>
<evidence type="ECO:0000259" key="13">
    <source>
        <dbReference type="PROSITE" id="PS50023"/>
    </source>
</evidence>
<dbReference type="Proteomes" id="UP001274896">
    <property type="component" value="Unassembled WGS sequence"/>
</dbReference>
<dbReference type="EMBL" id="JAUCMX010000007">
    <property type="protein sequence ID" value="KAK3540408.1"/>
    <property type="molecule type" value="Genomic_DNA"/>
</dbReference>
<evidence type="ECO:0000256" key="2">
    <source>
        <dbReference type="ARBA" id="ARBA00004246"/>
    </source>
</evidence>
<dbReference type="CDD" id="cd09410">
    <property type="entry name" value="LIM3_Leupaxin"/>
    <property type="match status" value="1"/>
</dbReference>
<dbReference type="CDD" id="cd09412">
    <property type="entry name" value="LIM4_Leupaxin"/>
    <property type="match status" value="1"/>
</dbReference>
<feature type="domain" description="LIM zinc-binding" evidence="13">
    <location>
        <begin position="331"/>
        <end position="390"/>
    </location>
</feature>
<dbReference type="FunFam" id="2.10.110.10:FF:000008">
    <property type="entry name" value="Paxillin isoform 1"/>
    <property type="match status" value="1"/>
</dbReference>
<evidence type="ECO:0000256" key="8">
    <source>
        <dbReference type="ARBA" id="ARBA00022949"/>
    </source>
</evidence>
<feature type="region of interest" description="Disordered" evidence="12">
    <location>
        <begin position="148"/>
        <end position="187"/>
    </location>
</feature>
<keyword evidence="5 11" id="KW-0479">Metal-binding</keyword>
<comment type="subcellular location">
    <subcellularLocation>
        <location evidence="2">Cell junction</location>
        <location evidence="2">Focal adhesion</location>
    </subcellularLocation>
    <subcellularLocation>
        <location evidence="1">Cytoplasm</location>
        <location evidence="1">Cytoskeleton</location>
    </subcellularLocation>
</comment>
<dbReference type="GO" id="GO:0007507">
    <property type="term" value="P:heart development"/>
    <property type="evidence" value="ECO:0007669"/>
    <property type="project" value="TreeGrafter"/>
</dbReference>
<dbReference type="PROSITE" id="PS50023">
    <property type="entry name" value="LIM_DOMAIN_2"/>
    <property type="match status" value="3"/>
</dbReference>
<dbReference type="GO" id="GO:0031941">
    <property type="term" value="C:filamentous actin"/>
    <property type="evidence" value="ECO:0007669"/>
    <property type="project" value="TreeGrafter"/>
</dbReference>
<keyword evidence="9 11" id="KW-0440">LIM domain</keyword>
<dbReference type="CDD" id="cd09336">
    <property type="entry name" value="LIM1_Paxillin_like"/>
    <property type="match status" value="1"/>
</dbReference>
<feature type="compositionally biased region" description="Basic and acidic residues" evidence="12">
    <location>
        <begin position="79"/>
        <end position="88"/>
    </location>
</feature>
<dbReference type="GO" id="GO:0005912">
    <property type="term" value="C:adherens junction"/>
    <property type="evidence" value="ECO:0007669"/>
    <property type="project" value="TreeGrafter"/>
</dbReference>
<evidence type="ECO:0000313" key="15">
    <source>
        <dbReference type="Proteomes" id="UP001274896"/>
    </source>
</evidence>
<dbReference type="GO" id="GO:0005925">
    <property type="term" value="C:focal adhesion"/>
    <property type="evidence" value="ECO:0007669"/>
    <property type="project" value="UniProtKB-SubCell"/>
</dbReference>
<evidence type="ECO:0000256" key="5">
    <source>
        <dbReference type="ARBA" id="ARBA00022723"/>
    </source>
</evidence>
<keyword evidence="8" id="KW-0965">Cell junction</keyword>
<feature type="compositionally biased region" description="Basic and acidic residues" evidence="12">
    <location>
        <begin position="157"/>
        <end position="170"/>
    </location>
</feature>
<dbReference type="Gene3D" id="2.10.110.10">
    <property type="entry name" value="Cysteine Rich Protein"/>
    <property type="match status" value="4"/>
</dbReference>
<dbReference type="GO" id="GO:0001725">
    <property type="term" value="C:stress fiber"/>
    <property type="evidence" value="ECO:0007669"/>
    <property type="project" value="TreeGrafter"/>
</dbReference>
<protein>
    <recommendedName>
        <fullName evidence="13">LIM zinc-binding domain-containing protein</fullName>
    </recommendedName>
</protein>
<feature type="domain" description="LIM zinc-binding" evidence="13">
    <location>
        <begin position="391"/>
        <end position="448"/>
    </location>
</feature>
<sequence length="448" mass="49770">MQRKLRNPEESREPGGNLCRFKKEKRHKKICRDRNSKCSSKEEEVTVSVVRVVHAKLNHTAAVMDELDLLLEELAANTTKKDSDKKLNLDLSSQTSGSGATADKTPPKMCTGKTQLPAPVSAEVMSPGTATRELDSIMNELLGLNFEVADQPPVAPKSEKEKMPEDKKETTGNSEQNDPGAQDLSKNKDIIDNLLGTLSSDMEKMGVRTMAKGHCASCGKCIAGKMITALGQVWHPEHFVCVVCKEELGTKGFFERDGKPYCEADYQNMYSPRCAYCQGPILQNILTAMDQSWHPEHFFCSHCGERFGTEGFLECEGKPYCPKDFYLLFAPKCLGCGEPVRDNYLSAANGTWHPDCFVCADCLKPFGDGCFMELDGRPLCSQHYHSRMGTLCATCNDPITGRCISALGRRFHPEHFVCAFCLRQLSQGVFKEQAGKPYCNTCHSKLFL</sequence>
<dbReference type="FunFam" id="2.10.110.10:FF:000009">
    <property type="entry name" value="Paxillin isoform 1"/>
    <property type="match status" value="1"/>
</dbReference>
<proteinExistence type="predicted"/>
<dbReference type="InterPro" id="IPR001781">
    <property type="entry name" value="Znf_LIM"/>
</dbReference>
<organism evidence="14 15">
    <name type="scientific">Hemibagrus guttatus</name>
    <dbReference type="NCBI Taxonomy" id="175788"/>
    <lineage>
        <taxon>Eukaryota</taxon>
        <taxon>Metazoa</taxon>
        <taxon>Chordata</taxon>
        <taxon>Craniata</taxon>
        <taxon>Vertebrata</taxon>
        <taxon>Euteleostomi</taxon>
        <taxon>Actinopterygii</taxon>
        <taxon>Neopterygii</taxon>
        <taxon>Teleostei</taxon>
        <taxon>Ostariophysi</taxon>
        <taxon>Siluriformes</taxon>
        <taxon>Bagridae</taxon>
        <taxon>Hemibagrus</taxon>
    </lineage>
</organism>
<dbReference type="GO" id="GO:0030036">
    <property type="term" value="P:actin cytoskeleton organization"/>
    <property type="evidence" value="ECO:0007669"/>
    <property type="project" value="TreeGrafter"/>
</dbReference>
<keyword evidence="15" id="KW-1185">Reference proteome</keyword>
<comment type="caution">
    <text evidence="14">The sequence shown here is derived from an EMBL/GenBank/DDBJ whole genome shotgun (WGS) entry which is preliminary data.</text>
</comment>
<dbReference type="GO" id="GO:0046872">
    <property type="term" value="F:metal ion binding"/>
    <property type="evidence" value="ECO:0007669"/>
    <property type="project" value="UniProtKB-KW"/>
</dbReference>
<dbReference type="PROSITE" id="PS00478">
    <property type="entry name" value="LIM_DOMAIN_1"/>
    <property type="match status" value="3"/>
</dbReference>
<dbReference type="GO" id="GO:0051371">
    <property type="term" value="F:muscle alpha-actinin binding"/>
    <property type="evidence" value="ECO:0007669"/>
    <property type="project" value="TreeGrafter"/>
</dbReference>
<dbReference type="InterPro" id="IPR047075">
    <property type="entry name" value="Paxillin_TGFB1I1_LIM_dom1"/>
</dbReference>
<keyword evidence="3" id="KW-0963">Cytoplasm</keyword>
<evidence type="ECO:0000313" key="14">
    <source>
        <dbReference type="EMBL" id="KAK3540408.1"/>
    </source>
</evidence>
<dbReference type="FunFam" id="2.10.110.10:FF:000018">
    <property type="entry name" value="Paxillin isoform 1"/>
    <property type="match status" value="1"/>
</dbReference>
<keyword evidence="10" id="KW-0206">Cytoskeleton</keyword>
<dbReference type="GO" id="GO:0061061">
    <property type="term" value="P:muscle structure development"/>
    <property type="evidence" value="ECO:0007669"/>
    <property type="project" value="TreeGrafter"/>
</dbReference>
<reference evidence="14" key="1">
    <citation type="submission" date="2023-06" db="EMBL/GenBank/DDBJ databases">
        <title>Male Hemibagrus guttatus genome.</title>
        <authorList>
            <person name="Bian C."/>
        </authorList>
    </citation>
    <scope>NUCLEOTIDE SEQUENCE</scope>
    <source>
        <strain evidence="14">Male_cb2023</strain>
        <tissue evidence="14">Muscle</tissue>
    </source>
</reference>
<evidence type="ECO:0000256" key="11">
    <source>
        <dbReference type="PROSITE-ProRule" id="PRU00125"/>
    </source>
</evidence>
<dbReference type="PANTHER" id="PTHR24214:SF62">
    <property type="entry name" value="LEUPAXIN"/>
    <property type="match status" value="1"/>
</dbReference>
<dbReference type="SMART" id="SM00132">
    <property type="entry name" value="LIM"/>
    <property type="match status" value="4"/>
</dbReference>
<dbReference type="GO" id="GO:0003779">
    <property type="term" value="F:actin binding"/>
    <property type="evidence" value="ECO:0007669"/>
    <property type="project" value="TreeGrafter"/>
</dbReference>
<feature type="domain" description="LIM zinc-binding" evidence="13">
    <location>
        <begin position="213"/>
        <end position="272"/>
    </location>
</feature>
<dbReference type="AlphaFoldDB" id="A0AAE0R371"/>
<evidence type="ECO:0000256" key="3">
    <source>
        <dbReference type="ARBA" id="ARBA00022490"/>
    </source>
</evidence>
<dbReference type="PANTHER" id="PTHR24214">
    <property type="entry name" value="PDZ AND LIM DOMAIN PROTEIN ZASP"/>
    <property type="match status" value="1"/>
</dbReference>